<feature type="signal peptide" evidence="5">
    <location>
        <begin position="1"/>
        <end position="20"/>
    </location>
</feature>
<dbReference type="Gene3D" id="2.60.40.10">
    <property type="entry name" value="Immunoglobulins"/>
    <property type="match status" value="1"/>
</dbReference>
<feature type="transmembrane region" description="Helical" evidence="4">
    <location>
        <begin position="893"/>
        <end position="914"/>
    </location>
</feature>
<name>A0A917J1B7_9BACT</name>
<keyword evidence="4" id="KW-0812">Transmembrane</keyword>
<accession>A0A917J1B7</accession>
<dbReference type="PROSITE" id="PS50109">
    <property type="entry name" value="HIS_KIN"/>
    <property type="match status" value="1"/>
</dbReference>
<dbReference type="PANTHER" id="PTHR43547:SF2">
    <property type="entry name" value="HYBRID SIGNAL TRANSDUCTION HISTIDINE KINASE C"/>
    <property type="match status" value="1"/>
</dbReference>
<dbReference type="EC" id="2.7.13.3" evidence="2"/>
<proteinExistence type="predicted"/>
<reference evidence="7" key="1">
    <citation type="journal article" date="2014" name="Int. J. Syst. Evol. Microbiol.">
        <title>Complete genome sequence of Corynebacterium casei LMG S-19264T (=DSM 44701T), isolated from a smear-ripened cheese.</title>
        <authorList>
            <consortium name="US DOE Joint Genome Institute (JGI-PGF)"/>
            <person name="Walter F."/>
            <person name="Albersmeier A."/>
            <person name="Kalinowski J."/>
            <person name="Ruckert C."/>
        </authorList>
    </citation>
    <scope>NUCLEOTIDE SEQUENCE</scope>
    <source>
        <strain evidence="7">CGMCC 1.15290</strain>
    </source>
</reference>
<dbReference type="CDD" id="cd00082">
    <property type="entry name" value="HisKA"/>
    <property type="match status" value="1"/>
</dbReference>
<comment type="catalytic activity">
    <reaction evidence="1">
        <text>ATP + protein L-histidine = ADP + protein N-phospho-L-histidine.</text>
        <dbReference type="EC" id="2.7.13.3"/>
    </reaction>
</comment>
<dbReference type="InterPro" id="IPR003594">
    <property type="entry name" value="HATPase_dom"/>
</dbReference>
<dbReference type="InterPro" id="IPR013783">
    <property type="entry name" value="Ig-like_fold"/>
</dbReference>
<evidence type="ECO:0000256" key="1">
    <source>
        <dbReference type="ARBA" id="ARBA00000085"/>
    </source>
</evidence>
<dbReference type="EMBL" id="BMIB01000004">
    <property type="protein sequence ID" value="GGH76167.1"/>
    <property type="molecule type" value="Genomic_DNA"/>
</dbReference>
<evidence type="ECO:0000256" key="4">
    <source>
        <dbReference type="SAM" id="Phobius"/>
    </source>
</evidence>
<evidence type="ECO:0000256" key="2">
    <source>
        <dbReference type="ARBA" id="ARBA00012438"/>
    </source>
</evidence>
<dbReference type="InterPro" id="IPR005467">
    <property type="entry name" value="His_kinase_dom"/>
</dbReference>
<dbReference type="InterPro" id="IPR011110">
    <property type="entry name" value="Reg_prop"/>
</dbReference>
<sequence>MPMKCFVATLVLLLWFTAMGFCQPGCTVLHYTTDDGLSDNRIMCITKDAEGFMWLGTWAGLNRFDGRRFVSYKTTPHAKTALKNNRIDKIVDDAKGHLWLKSNDGFIYLFNKKTESFLALEDFLPAMKDGRRREFHHVMNGRNGDAWLLTKNHGVFRVVANGTGGICWQQFSADVNSRGNIPSNEILFFEKDRLGRYWLGTDKGLVLLMPQQNGLYRPVPAPAVPVPGLLTHIAIRGNMLWLTNNRGYLLTYSYTSQRLTACKVNDTGLKGLYIQQQEQAVYGITPGNVLKKFNWVTGVTASFQMPGSNQWHAISGDSRGNIWIEPEDNGIIQFDPVKKTFRTFLLRPSDKGAGLFRGFETLEDSKGRFWALMKGSGLGFYDTVARAITYFHNNPADEARLFPNSVRVVFYDEDGVMWLATAEDGVYRLILHENDFEQYQLEDSPERTLNEVKGLCADHLNRVWVATRAGNIYVIKDGKKVAVALRNMPEGGMGQVHRIYEDCLHNIWLGTRNNGLFKAMPLNIAGASYRLQHFIPGVGDSAISSAKVYAIVEDKQHRIWVGTLENGINLIRENKGGVAFIHRGNGLTNYPHDGFGKVRHMALDTAGQLWIGTTDGLLVRNGQQDSAAFNRYVEVPGDESSLSNNDVQYIYKDDHHQMWLATSGGGINKAINNKQQNRLTFRSYAIKDGLQTDFVVSCVADHDNNLWLGTPHGLSKFDGIRFRNYNSYDGITAKSFSEAAAIRLSNGKLILGSVNGYLQFLPQRVEDHKVTARLAFTNLQINNTDIQVGDSTGILPQCVNAVKEIKLTHKDNIITIDYSILDYRFTDEGLWACRLKGFDDEWYTNNTHSRTTYTNLPPGRYVFEIKNLSPERYTNTVVKQLQFRILPPPWKTWWAYLLYLILIAAVIILVTRTARTMLQLRQRIAVERGITTLKQRFFTNISHELKTPLSLIQGPAEAIAKNEHLSPDGRSHIEVLIKNSRRMYRFIHQLMELGRVDNNKTTLWISEVDTVQLAKQVVEYFADALAEKKVQVFFQVHTSNTQAWLDAEKMETVLYNLMSNAVKYSSAGSAISIYFKDADAPFDMAIEVCDEGPGVAENDLENIFQLYYEVPRQQQQFTKGTGIGLSLSKALVELHHGVVYARNNHVKGLTVTLLLKRDNTHFTEDVVVL</sequence>
<keyword evidence="8" id="KW-1185">Reference proteome</keyword>
<dbReference type="SMART" id="SM00387">
    <property type="entry name" value="HATPase_c"/>
    <property type="match status" value="1"/>
</dbReference>
<dbReference type="InterPro" id="IPR011123">
    <property type="entry name" value="Y_Y_Y"/>
</dbReference>
<dbReference type="AlphaFoldDB" id="A0A917J1B7"/>
<feature type="domain" description="Histidine kinase" evidence="6">
    <location>
        <begin position="940"/>
        <end position="1159"/>
    </location>
</feature>
<dbReference type="InterPro" id="IPR004358">
    <property type="entry name" value="Sig_transdc_His_kin-like_C"/>
</dbReference>
<dbReference type="GO" id="GO:0000155">
    <property type="term" value="F:phosphorelay sensor kinase activity"/>
    <property type="evidence" value="ECO:0007669"/>
    <property type="project" value="InterPro"/>
</dbReference>
<dbReference type="Pfam" id="PF07495">
    <property type="entry name" value="Y_Y_Y"/>
    <property type="match status" value="1"/>
</dbReference>
<reference evidence="7" key="2">
    <citation type="submission" date="2020-09" db="EMBL/GenBank/DDBJ databases">
        <authorList>
            <person name="Sun Q."/>
            <person name="Zhou Y."/>
        </authorList>
    </citation>
    <scope>NUCLEOTIDE SEQUENCE</scope>
    <source>
        <strain evidence="7">CGMCC 1.15290</strain>
    </source>
</reference>
<dbReference type="SUPFAM" id="SSF55874">
    <property type="entry name" value="ATPase domain of HSP90 chaperone/DNA topoisomerase II/histidine kinase"/>
    <property type="match status" value="1"/>
</dbReference>
<dbReference type="InterPro" id="IPR015943">
    <property type="entry name" value="WD40/YVTN_repeat-like_dom_sf"/>
</dbReference>
<dbReference type="SUPFAM" id="SSF63829">
    <property type="entry name" value="Calcium-dependent phosphotriesterase"/>
    <property type="match status" value="3"/>
</dbReference>
<dbReference type="SMART" id="SM00388">
    <property type="entry name" value="HisKA"/>
    <property type="match status" value="1"/>
</dbReference>
<evidence type="ECO:0000313" key="8">
    <source>
        <dbReference type="Proteomes" id="UP000627292"/>
    </source>
</evidence>
<evidence type="ECO:0000259" key="6">
    <source>
        <dbReference type="PROSITE" id="PS50109"/>
    </source>
</evidence>
<dbReference type="Pfam" id="PF07494">
    <property type="entry name" value="Reg_prop"/>
    <property type="match status" value="2"/>
</dbReference>
<dbReference type="PRINTS" id="PR00344">
    <property type="entry name" value="BCTRLSENSOR"/>
</dbReference>
<keyword evidence="4" id="KW-1133">Transmembrane helix</keyword>
<keyword evidence="4" id="KW-0472">Membrane</keyword>
<gene>
    <name evidence="7" type="ORF">GCM10011379_40600</name>
</gene>
<dbReference type="InterPro" id="IPR036890">
    <property type="entry name" value="HATPase_C_sf"/>
</dbReference>
<dbReference type="Gene3D" id="3.30.565.10">
    <property type="entry name" value="Histidine kinase-like ATPase, C-terminal domain"/>
    <property type="match status" value="1"/>
</dbReference>
<dbReference type="Pfam" id="PF00512">
    <property type="entry name" value="HisKA"/>
    <property type="match status" value="1"/>
</dbReference>
<evidence type="ECO:0000256" key="5">
    <source>
        <dbReference type="SAM" id="SignalP"/>
    </source>
</evidence>
<comment type="caution">
    <text evidence="7">The sequence shown here is derived from an EMBL/GenBank/DDBJ whole genome shotgun (WGS) entry which is preliminary data.</text>
</comment>
<keyword evidence="3" id="KW-0597">Phosphoprotein</keyword>
<evidence type="ECO:0000256" key="3">
    <source>
        <dbReference type="ARBA" id="ARBA00022553"/>
    </source>
</evidence>
<feature type="chain" id="PRO_5036811981" description="histidine kinase" evidence="5">
    <location>
        <begin position="21"/>
        <end position="1169"/>
    </location>
</feature>
<dbReference type="Gene3D" id="2.130.10.10">
    <property type="entry name" value="YVTN repeat-like/Quinoprotein amine dehydrogenase"/>
    <property type="match status" value="3"/>
</dbReference>
<keyword evidence="7" id="KW-0808">Transferase</keyword>
<dbReference type="PANTHER" id="PTHR43547">
    <property type="entry name" value="TWO-COMPONENT HISTIDINE KINASE"/>
    <property type="match status" value="1"/>
</dbReference>
<dbReference type="Gene3D" id="1.10.287.130">
    <property type="match status" value="1"/>
</dbReference>
<organism evidence="7 8">
    <name type="scientific">Filimonas zeae</name>
    <dbReference type="NCBI Taxonomy" id="1737353"/>
    <lineage>
        <taxon>Bacteria</taxon>
        <taxon>Pseudomonadati</taxon>
        <taxon>Bacteroidota</taxon>
        <taxon>Chitinophagia</taxon>
        <taxon>Chitinophagales</taxon>
        <taxon>Chitinophagaceae</taxon>
        <taxon>Filimonas</taxon>
    </lineage>
</organism>
<keyword evidence="5" id="KW-0732">Signal</keyword>
<protein>
    <recommendedName>
        <fullName evidence="2">histidine kinase</fullName>
        <ecNumber evidence="2">2.7.13.3</ecNumber>
    </recommendedName>
</protein>
<keyword evidence="7" id="KW-0418">Kinase</keyword>
<dbReference type="Pfam" id="PF02518">
    <property type="entry name" value="HATPase_c"/>
    <property type="match status" value="1"/>
</dbReference>
<dbReference type="InterPro" id="IPR003661">
    <property type="entry name" value="HisK_dim/P_dom"/>
</dbReference>
<dbReference type="FunFam" id="1.10.287.130:FF:000045">
    <property type="entry name" value="Two-component system sensor histidine kinase/response regulator"/>
    <property type="match status" value="1"/>
</dbReference>
<dbReference type="InterPro" id="IPR036097">
    <property type="entry name" value="HisK_dim/P_sf"/>
</dbReference>
<evidence type="ECO:0000313" key="7">
    <source>
        <dbReference type="EMBL" id="GGH76167.1"/>
    </source>
</evidence>
<dbReference type="Proteomes" id="UP000627292">
    <property type="component" value="Unassembled WGS sequence"/>
</dbReference>
<dbReference type="SUPFAM" id="SSF47384">
    <property type="entry name" value="Homodimeric domain of signal transducing histidine kinase"/>
    <property type="match status" value="1"/>
</dbReference>